<feature type="domain" description="Obg" evidence="4">
    <location>
        <begin position="104"/>
        <end position="270"/>
    </location>
</feature>
<evidence type="ECO:0000256" key="2">
    <source>
        <dbReference type="ARBA" id="ARBA00023134"/>
    </source>
</evidence>
<dbReference type="GO" id="GO:0005525">
    <property type="term" value="F:GTP binding"/>
    <property type="evidence" value="ECO:0007669"/>
    <property type="project" value="UniProtKB-KW"/>
</dbReference>
<evidence type="ECO:0000256" key="1">
    <source>
        <dbReference type="ARBA" id="ARBA00022741"/>
    </source>
</evidence>
<accession>A0A078A3E9</accession>
<dbReference type="PANTHER" id="PTHR11702:SF31">
    <property type="entry name" value="MITOCHONDRIAL RIBOSOME-ASSOCIATED GTPASE 2"/>
    <property type="match status" value="1"/>
</dbReference>
<dbReference type="PANTHER" id="PTHR11702">
    <property type="entry name" value="DEVELOPMENTALLY REGULATED GTP-BINDING PROTEIN-RELATED"/>
    <property type="match status" value="1"/>
</dbReference>
<keyword evidence="2" id="KW-0342">GTP-binding</keyword>
<dbReference type="Gene3D" id="2.70.210.12">
    <property type="entry name" value="GTP1/OBG domain"/>
    <property type="match status" value="1"/>
</dbReference>
<evidence type="ECO:0000313" key="6">
    <source>
        <dbReference type="Proteomes" id="UP000039865"/>
    </source>
</evidence>
<dbReference type="CDD" id="cd01898">
    <property type="entry name" value="Obg"/>
    <property type="match status" value="1"/>
</dbReference>
<dbReference type="PROSITE" id="PS51710">
    <property type="entry name" value="G_OBG"/>
    <property type="match status" value="1"/>
</dbReference>
<dbReference type="GO" id="GO:0003924">
    <property type="term" value="F:GTPase activity"/>
    <property type="evidence" value="ECO:0007669"/>
    <property type="project" value="InterPro"/>
</dbReference>
<dbReference type="OrthoDB" id="347018at2759"/>
<evidence type="ECO:0000259" key="4">
    <source>
        <dbReference type="PROSITE" id="PS51883"/>
    </source>
</evidence>
<dbReference type="InterPro" id="IPR006073">
    <property type="entry name" value="GTP-bd"/>
</dbReference>
<dbReference type="PRINTS" id="PR00326">
    <property type="entry name" value="GTP1OBG"/>
</dbReference>
<dbReference type="Proteomes" id="UP000039865">
    <property type="component" value="Unassembled WGS sequence"/>
</dbReference>
<dbReference type="InterPro" id="IPR045086">
    <property type="entry name" value="OBG_GTPase"/>
</dbReference>
<dbReference type="InterPro" id="IPR027417">
    <property type="entry name" value="P-loop_NTPase"/>
</dbReference>
<reference evidence="5 6" key="1">
    <citation type="submission" date="2014-06" db="EMBL/GenBank/DDBJ databases">
        <authorList>
            <person name="Swart Estienne"/>
        </authorList>
    </citation>
    <scope>NUCLEOTIDE SEQUENCE [LARGE SCALE GENOMIC DNA]</scope>
    <source>
        <strain evidence="5 6">130c</strain>
    </source>
</reference>
<dbReference type="Gene3D" id="3.40.50.300">
    <property type="entry name" value="P-loop containing nucleotide triphosphate hydrolases"/>
    <property type="match status" value="1"/>
</dbReference>
<sequence>MRFTKILRTSNLCHQQIITIPTQVSQIDNIESRRRFSTQIKQDDQQTVVAANQDDFFTNQSEQDLQVISKIPPKVDPNLIYEGQIVDRQTEENYETQNAMMYDQKFSDKVKVFVRGGDGGSGCIGYLKGNYQTKQPDGGCGGRGGDVYFTATEKLNSLYDLRRAHFLGNNGGHGRGKKRDGTIGRDKSYNVPIGTEIYEIQYQKKAADEASTEQDITKIKLADLDAENQTYLMARGGKGGAGNFKRKDLQARMPGQTGEHKEYELKLKMIADMGFIGFPNAGKSTLLAAITRAFPKIAHYPFTTLRPYIGYAKFVDESKILFADLPGIIEGAHLNKGLGLEFLQHAERTKALLFVIDGSVDDEGRTPVSDYQAVNKCDRKYVKYNEKLEKLKKVAHTDVIPISAKEGTNLEILLESIRVLMKDKVEKQ</sequence>
<dbReference type="AlphaFoldDB" id="A0A078A3E9"/>
<dbReference type="OMA" id="SYMTRIG"/>
<dbReference type="InterPro" id="IPR036726">
    <property type="entry name" value="GTP1_OBG_dom_sf"/>
</dbReference>
<dbReference type="Pfam" id="PF01018">
    <property type="entry name" value="GTP1_OBG"/>
    <property type="match status" value="1"/>
</dbReference>
<proteinExistence type="predicted"/>
<dbReference type="GO" id="GO:0005739">
    <property type="term" value="C:mitochondrion"/>
    <property type="evidence" value="ECO:0007669"/>
    <property type="project" value="TreeGrafter"/>
</dbReference>
<keyword evidence="1" id="KW-0547">Nucleotide-binding</keyword>
<dbReference type="EMBL" id="CCKQ01004148">
    <property type="protein sequence ID" value="CDW75289.1"/>
    <property type="molecule type" value="Genomic_DNA"/>
</dbReference>
<protein>
    <submittedName>
        <fullName evidence="5">Gtpase</fullName>
    </submittedName>
</protein>
<dbReference type="InterPro" id="IPR006169">
    <property type="entry name" value="GTP1_OBG_dom"/>
</dbReference>
<dbReference type="PROSITE" id="PS51883">
    <property type="entry name" value="OBG"/>
    <property type="match status" value="1"/>
</dbReference>
<evidence type="ECO:0000259" key="3">
    <source>
        <dbReference type="PROSITE" id="PS51710"/>
    </source>
</evidence>
<dbReference type="InParanoid" id="A0A078A3E9"/>
<name>A0A078A3E9_STYLE</name>
<dbReference type="SUPFAM" id="SSF52540">
    <property type="entry name" value="P-loop containing nucleoside triphosphate hydrolases"/>
    <property type="match status" value="1"/>
</dbReference>
<gene>
    <name evidence="5" type="primary">Contig15103.g16101</name>
    <name evidence="5" type="ORF">STYLEM_4276</name>
</gene>
<evidence type="ECO:0000313" key="5">
    <source>
        <dbReference type="EMBL" id="CDW75289.1"/>
    </source>
</evidence>
<organism evidence="5 6">
    <name type="scientific">Stylonychia lemnae</name>
    <name type="common">Ciliate</name>
    <dbReference type="NCBI Taxonomy" id="5949"/>
    <lineage>
        <taxon>Eukaryota</taxon>
        <taxon>Sar</taxon>
        <taxon>Alveolata</taxon>
        <taxon>Ciliophora</taxon>
        <taxon>Intramacronucleata</taxon>
        <taxon>Spirotrichea</taxon>
        <taxon>Stichotrichia</taxon>
        <taxon>Sporadotrichida</taxon>
        <taxon>Oxytrichidae</taxon>
        <taxon>Stylonychinae</taxon>
        <taxon>Stylonychia</taxon>
    </lineage>
</organism>
<dbReference type="SUPFAM" id="SSF82051">
    <property type="entry name" value="Obg GTP-binding protein N-terminal domain"/>
    <property type="match status" value="1"/>
</dbReference>
<keyword evidence="6" id="KW-1185">Reference proteome</keyword>
<feature type="domain" description="OBG-type G" evidence="3">
    <location>
        <begin position="271"/>
        <end position="428"/>
    </location>
</feature>
<dbReference type="InterPro" id="IPR031167">
    <property type="entry name" value="G_OBG"/>
</dbReference>
<dbReference type="GO" id="GO:0042254">
    <property type="term" value="P:ribosome biogenesis"/>
    <property type="evidence" value="ECO:0007669"/>
    <property type="project" value="UniProtKB-UniRule"/>
</dbReference>
<dbReference type="Pfam" id="PF01926">
    <property type="entry name" value="MMR_HSR1"/>
    <property type="match status" value="1"/>
</dbReference>